<dbReference type="Ensembl" id="ENSCPRT00005032339.1">
    <property type="protein sequence ID" value="ENSCPRP00005027673.1"/>
    <property type="gene ID" value="ENSCPRG00005019162.1"/>
</dbReference>
<keyword evidence="3 11" id="KW-0812">Transmembrane</keyword>
<keyword evidence="8" id="KW-0094">Blood coagulation</keyword>
<keyword evidence="5 12" id="KW-0732">Signal</keyword>
<dbReference type="PANTHER" id="PTHR22650">
    <property type="entry name" value="GLYCOPROTEIN IB BETA"/>
    <property type="match status" value="1"/>
</dbReference>
<evidence type="ECO:0000256" key="9">
    <source>
        <dbReference type="ARBA" id="ARBA00023136"/>
    </source>
</evidence>
<keyword evidence="4" id="KW-0356">Hemostasis</keyword>
<evidence type="ECO:0000256" key="7">
    <source>
        <dbReference type="ARBA" id="ARBA00022989"/>
    </source>
</evidence>
<accession>A0A7M4FN67</accession>
<evidence type="ECO:0000256" key="1">
    <source>
        <dbReference type="ARBA" id="ARBA00004479"/>
    </source>
</evidence>
<dbReference type="Proteomes" id="UP000594220">
    <property type="component" value="Unplaced"/>
</dbReference>
<dbReference type="AlphaFoldDB" id="A0A7M4FN67"/>
<dbReference type="SMART" id="SM00013">
    <property type="entry name" value="LRRNT"/>
    <property type="match status" value="1"/>
</dbReference>
<evidence type="ECO:0000256" key="11">
    <source>
        <dbReference type="SAM" id="Phobius"/>
    </source>
</evidence>
<reference evidence="15" key="1">
    <citation type="submission" date="2025-08" db="UniProtKB">
        <authorList>
            <consortium name="Ensembl"/>
        </authorList>
    </citation>
    <scope>IDENTIFICATION</scope>
</reference>
<dbReference type="PANTHER" id="PTHR22650:SF6">
    <property type="entry name" value="PLATELET GLYCOPROTEIN IX"/>
    <property type="match status" value="1"/>
</dbReference>
<evidence type="ECO:0000256" key="5">
    <source>
        <dbReference type="ARBA" id="ARBA00022729"/>
    </source>
</evidence>
<dbReference type="GO" id="GO:0007597">
    <property type="term" value="P:blood coagulation, intrinsic pathway"/>
    <property type="evidence" value="ECO:0007669"/>
    <property type="project" value="Ensembl"/>
</dbReference>
<evidence type="ECO:0000256" key="12">
    <source>
        <dbReference type="SAM" id="SignalP"/>
    </source>
</evidence>
<evidence type="ECO:0000313" key="16">
    <source>
        <dbReference type="Proteomes" id="UP000594220"/>
    </source>
</evidence>
<feature type="domain" description="LRRNT" evidence="13">
    <location>
        <begin position="29"/>
        <end position="66"/>
    </location>
</feature>
<proteinExistence type="predicted"/>
<evidence type="ECO:0000256" key="10">
    <source>
        <dbReference type="ARBA" id="ARBA00023157"/>
    </source>
</evidence>
<feature type="chain" id="PRO_5029526813" evidence="12">
    <location>
        <begin position="28"/>
        <end position="189"/>
    </location>
</feature>
<evidence type="ECO:0000256" key="3">
    <source>
        <dbReference type="ARBA" id="ARBA00022692"/>
    </source>
</evidence>
<keyword evidence="9 11" id="KW-0472">Membrane</keyword>
<gene>
    <name evidence="15" type="primary">GP9</name>
</gene>
<dbReference type="OMA" id="GYELGSC"/>
<evidence type="ECO:0000313" key="15">
    <source>
        <dbReference type="Ensembl" id="ENSCPRP00005027673.1"/>
    </source>
</evidence>
<feature type="signal peptide" evidence="12">
    <location>
        <begin position="1"/>
        <end position="27"/>
    </location>
</feature>
<dbReference type="InterPro" id="IPR000372">
    <property type="entry name" value="LRRNT"/>
</dbReference>
<comment type="subcellular location">
    <subcellularLocation>
        <location evidence="1">Membrane</location>
        <topology evidence="1">Single-pass type I membrane protein</topology>
    </subcellularLocation>
</comment>
<protein>
    <submittedName>
        <fullName evidence="15">Glycoprotein IX platelet</fullName>
    </submittedName>
</protein>
<evidence type="ECO:0000256" key="8">
    <source>
        <dbReference type="ARBA" id="ARBA00023084"/>
    </source>
</evidence>
<dbReference type="GO" id="GO:0010572">
    <property type="term" value="P:positive regulation of platelet activation"/>
    <property type="evidence" value="ECO:0007669"/>
    <property type="project" value="Ensembl"/>
</dbReference>
<dbReference type="GO" id="GO:0051209">
    <property type="term" value="P:release of sequestered calcium ion into cytosol"/>
    <property type="evidence" value="ECO:0007669"/>
    <property type="project" value="Ensembl"/>
</dbReference>
<keyword evidence="2" id="KW-0433">Leucine-rich repeat</keyword>
<dbReference type="Gene3D" id="3.80.10.10">
    <property type="entry name" value="Ribonuclease Inhibitor"/>
    <property type="match status" value="1"/>
</dbReference>
<keyword evidence="16" id="KW-1185">Reference proteome</keyword>
<feature type="transmembrane region" description="Helical" evidence="11">
    <location>
        <begin position="156"/>
        <end position="176"/>
    </location>
</feature>
<feature type="domain" description="LRRCT" evidence="14">
    <location>
        <begin position="96"/>
        <end position="146"/>
    </location>
</feature>
<dbReference type="GO" id="GO:1990779">
    <property type="term" value="C:glycoprotein Ib-IX-V complex"/>
    <property type="evidence" value="ECO:0007669"/>
    <property type="project" value="Ensembl"/>
</dbReference>
<dbReference type="SMART" id="SM00082">
    <property type="entry name" value="LRRCT"/>
    <property type="match status" value="1"/>
</dbReference>
<dbReference type="InterPro" id="IPR052313">
    <property type="entry name" value="GPIb-IX-V_Complex"/>
</dbReference>
<evidence type="ECO:0000256" key="4">
    <source>
        <dbReference type="ARBA" id="ARBA00022696"/>
    </source>
</evidence>
<organism evidence="15 16">
    <name type="scientific">Crocodylus porosus</name>
    <name type="common">Saltwater crocodile</name>
    <name type="synonym">Estuarine crocodile</name>
    <dbReference type="NCBI Taxonomy" id="8502"/>
    <lineage>
        <taxon>Eukaryota</taxon>
        <taxon>Metazoa</taxon>
        <taxon>Chordata</taxon>
        <taxon>Craniata</taxon>
        <taxon>Vertebrata</taxon>
        <taxon>Euteleostomi</taxon>
        <taxon>Archelosauria</taxon>
        <taxon>Archosauria</taxon>
        <taxon>Crocodylia</taxon>
        <taxon>Longirostres</taxon>
        <taxon>Crocodylidae</taxon>
        <taxon>Crocodylus</taxon>
    </lineage>
</organism>
<keyword evidence="10" id="KW-1015">Disulfide bond</keyword>
<sequence>TKGKSCSQPICCFLGVAVLLLVSTVQAEVCPPPCICKSPKGLKIQLIDCSSRGLKEVPALPASTRQLYLQNNSLTTVPNGVFDSLVSLEEVNILNNPWNCDCHILYLKLWLEDFKSSLTNLSCASPASIKGKPLSQLSGNELDGCRTLFPIKCLEFFWRDLVLIIFAIIALILMAYDLKHFRKLAVKLP</sequence>
<keyword evidence="7 11" id="KW-1133">Transmembrane helix</keyword>
<reference evidence="15" key="2">
    <citation type="submission" date="2025-09" db="UniProtKB">
        <authorList>
            <consortium name="Ensembl"/>
        </authorList>
    </citation>
    <scope>IDENTIFICATION</scope>
</reference>
<evidence type="ECO:0000259" key="13">
    <source>
        <dbReference type="SMART" id="SM00013"/>
    </source>
</evidence>
<dbReference type="InterPro" id="IPR000483">
    <property type="entry name" value="Cys-rich_flank_reg_C"/>
</dbReference>
<evidence type="ECO:0000259" key="14">
    <source>
        <dbReference type="SMART" id="SM00082"/>
    </source>
</evidence>
<dbReference type="GO" id="GO:0007155">
    <property type="term" value="P:cell adhesion"/>
    <property type="evidence" value="ECO:0007669"/>
    <property type="project" value="UniProtKB-KW"/>
</dbReference>
<name>A0A7M4FN67_CROPO</name>
<evidence type="ECO:0000256" key="6">
    <source>
        <dbReference type="ARBA" id="ARBA00022889"/>
    </source>
</evidence>
<keyword evidence="6" id="KW-0130">Cell adhesion</keyword>
<dbReference type="SUPFAM" id="SSF52058">
    <property type="entry name" value="L domain-like"/>
    <property type="match status" value="1"/>
</dbReference>
<evidence type="ECO:0000256" key="2">
    <source>
        <dbReference type="ARBA" id="ARBA00022614"/>
    </source>
</evidence>
<dbReference type="GeneTree" id="ENSGT00530000064244"/>
<dbReference type="InterPro" id="IPR032675">
    <property type="entry name" value="LRR_dom_sf"/>
</dbReference>